<evidence type="ECO:0000313" key="6">
    <source>
        <dbReference type="Proteomes" id="UP001500618"/>
    </source>
</evidence>
<comment type="pathway">
    <text evidence="1">Siderophore biosynthesis.</text>
</comment>
<evidence type="ECO:0000256" key="2">
    <source>
        <dbReference type="ARBA" id="ARBA00007832"/>
    </source>
</evidence>
<dbReference type="InterPro" id="IPR007310">
    <property type="entry name" value="Aerobactin_biosyn_IucA/IucC_N"/>
</dbReference>
<sequence length="562" mass="60299">MTDRLDDADPAAVAEFAAMENLLRCWIRETNVPRPDGDRLSLSLKSSGITLEAVVTHWSAAGWHRFGEVLVAGHGPADLATVAALIAREAGFGSGESVSGADLVARILDSARRTAEFVAGRRAEPRDPEGTTPFLSGEQALILGHPLHPTPKSRDGMRDAEARAYAPELRGSFALHWFAAAQEIVSSDSSAPMMSTLDGPAVPTGMVAVPAHPWQAADLVGRPAVVEALRKGTLIDLGPAGAPWFPTSSLRTIYRPDAPVMLKLSLGLRITNSRRENLRKELVRGAEVSRLLDAGIGASIQSRYPCFDILRDPAWLAVDEPIHGLDVVLRANPFGADDEFRCVAGLVAARPGIGPSRLATLIGSLSQRLSRTPGDLSVEWFQRYYLAVIEPVLWLCGAHGIALEAHHQNTLVQLDDQGWPVGGRYRDNQGYYFMASRIGELDRLVAGAGQESDTTVPDEVADERLGYYLGINNILGLIGGFGSAGLVAETELFHALRGGLAATREAMTVAGLRVPAMVDTFLTSPTLRCKANLLTRVHGMDELVGPVATQSVYVTIPNPLRS</sequence>
<accession>A0ABN2IMS3</accession>
<dbReference type="EMBL" id="BAAANY010000032">
    <property type="protein sequence ID" value="GAA1708165.1"/>
    <property type="molecule type" value="Genomic_DNA"/>
</dbReference>
<evidence type="ECO:0000256" key="1">
    <source>
        <dbReference type="ARBA" id="ARBA00004924"/>
    </source>
</evidence>
<dbReference type="InterPro" id="IPR022770">
    <property type="entry name" value="IucA/IucC-like_C"/>
</dbReference>
<dbReference type="Pfam" id="PF04183">
    <property type="entry name" value="IucA_IucC"/>
    <property type="match status" value="1"/>
</dbReference>
<name>A0ABN2IMS3_9ACTN</name>
<dbReference type="InterPro" id="IPR037455">
    <property type="entry name" value="LucA/IucC-like"/>
</dbReference>
<dbReference type="Pfam" id="PF06276">
    <property type="entry name" value="FhuF"/>
    <property type="match status" value="1"/>
</dbReference>
<protein>
    <submittedName>
        <fullName evidence="5">IucA/IucC family protein</fullName>
    </submittedName>
</protein>
<evidence type="ECO:0000313" key="5">
    <source>
        <dbReference type="EMBL" id="GAA1708165.1"/>
    </source>
</evidence>
<keyword evidence="6" id="KW-1185">Reference proteome</keyword>
<dbReference type="Gene3D" id="1.10.510.40">
    <property type="match status" value="1"/>
</dbReference>
<comment type="similarity">
    <text evidence="2">Belongs to the IucA/IucC family.</text>
</comment>
<dbReference type="Gene3D" id="6.10.250.3370">
    <property type="match status" value="1"/>
</dbReference>
<gene>
    <name evidence="5" type="ORF">GCM10009765_67150</name>
</gene>
<dbReference type="PANTHER" id="PTHR34384">
    <property type="entry name" value="L-2,3-DIAMINOPROPANOATE--CITRATE LIGASE"/>
    <property type="match status" value="1"/>
</dbReference>
<evidence type="ECO:0000259" key="3">
    <source>
        <dbReference type="Pfam" id="PF04183"/>
    </source>
</evidence>
<dbReference type="RefSeq" id="WP_344314209.1">
    <property type="nucleotide sequence ID" value="NZ_BAAANY010000032.1"/>
</dbReference>
<comment type="caution">
    <text evidence="5">The sequence shown here is derived from an EMBL/GenBank/DDBJ whole genome shotgun (WGS) entry which is preliminary data.</text>
</comment>
<dbReference type="PANTHER" id="PTHR34384:SF5">
    <property type="entry name" value="L-2,3-DIAMINOPROPANOATE--CITRATE LIGASE"/>
    <property type="match status" value="1"/>
</dbReference>
<organism evidence="5 6">
    <name type="scientific">Fodinicola feengrottensis</name>
    <dbReference type="NCBI Taxonomy" id="435914"/>
    <lineage>
        <taxon>Bacteria</taxon>
        <taxon>Bacillati</taxon>
        <taxon>Actinomycetota</taxon>
        <taxon>Actinomycetes</taxon>
        <taxon>Mycobacteriales</taxon>
        <taxon>Fodinicola</taxon>
    </lineage>
</organism>
<feature type="domain" description="Aerobactin siderophore biosynthesis IucA/IucC-like C-terminal" evidence="4">
    <location>
        <begin position="379"/>
        <end position="543"/>
    </location>
</feature>
<evidence type="ECO:0000259" key="4">
    <source>
        <dbReference type="Pfam" id="PF06276"/>
    </source>
</evidence>
<proteinExistence type="inferred from homology"/>
<dbReference type="Proteomes" id="UP001500618">
    <property type="component" value="Unassembled WGS sequence"/>
</dbReference>
<reference evidence="5 6" key="1">
    <citation type="journal article" date="2019" name="Int. J. Syst. Evol. Microbiol.">
        <title>The Global Catalogue of Microorganisms (GCM) 10K type strain sequencing project: providing services to taxonomists for standard genome sequencing and annotation.</title>
        <authorList>
            <consortium name="The Broad Institute Genomics Platform"/>
            <consortium name="The Broad Institute Genome Sequencing Center for Infectious Disease"/>
            <person name="Wu L."/>
            <person name="Ma J."/>
        </authorList>
    </citation>
    <scope>NUCLEOTIDE SEQUENCE [LARGE SCALE GENOMIC DNA]</scope>
    <source>
        <strain evidence="5 6">JCM 14718</strain>
    </source>
</reference>
<feature type="domain" description="Aerobactin siderophore biosynthesis IucA/IucC N-terminal" evidence="3">
    <location>
        <begin position="134"/>
        <end position="348"/>
    </location>
</feature>